<dbReference type="GO" id="GO:0008270">
    <property type="term" value="F:zinc ion binding"/>
    <property type="evidence" value="ECO:0007669"/>
    <property type="project" value="UniProtKB-KW"/>
</dbReference>
<evidence type="ECO:0000256" key="7">
    <source>
        <dbReference type="ARBA" id="ARBA00022833"/>
    </source>
</evidence>
<dbReference type="PANTHER" id="PTHR10131">
    <property type="entry name" value="TNF RECEPTOR ASSOCIATED FACTOR"/>
    <property type="match status" value="1"/>
</dbReference>
<feature type="domain" description="TRAF-type" evidence="11">
    <location>
        <begin position="113"/>
        <end position="166"/>
    </location>
</feature>
<evidence type="ECO:0000259" key="11">
    <source>
        <dbReference type="PROSITE" id="PS50145"/>
    </source>
</evidence>
<keyword evidence="7 8" id="KW-0862">Zinc</keyword>
<comment type="subcellular location">
    <subcellularLocation>
        <location evidence="2">Cytoplasm</location>
    </subcellularLocation>
</comment>
<dbReference type="InterPro" id="IPR002083">
    <property type="entry name" value="MATH/TRAF_dom"/>
</dbReference>
<evidence type="ECO:0000313" key="13">
    <source>
        <dbReference type="Proteomes" id="UP000001064"/>
    </source>
</evidence>
<evidence type="ECO:0000256" key="1">
    <source>
        <dbReference type="ARBA" id="ARBA00003051"/>
    </source>
</evidence>
<keyword evidence="5" id="KW-0677">Repeat</keyword>
<evidence type="ECO:0000313" key="12">
    <source>
        <dbReference type="EMBL" id="EGC32159.1"/>
    </source>
</evidence>
<proteinExistence type="predicted"/>
<dbReference type="GO" id="GO:0005737">
    <property type="term" value="C:cytoplasm"/>
    <property type="evidence" value="ECO:0000318"/>
    <property type="project" value="GO_Central"/>
</dbReference>
<feature type="domain" description="MATH" evidence="10">
    <location>
        <begin position="261"/>
        <end position="383"/>
    </location>
</feature>
<sequence>MDSLLFEKLLVIEEDKIDEDFFCNICNNIMYKNYQCTNGHIYCVSCTEEIKSKNAGCPECRVELGSISVNRYLERQINKLQIFCPNKFYNTKDYIADEEYGCGFECSIDQMESHTKECEFSFVKCPQNGECELVRKNLLDEHIKECNSERVECELCKASVLRVNLKKHYQSECLQYTVACRCGSKVKRESLPLHYANECANEMVDCIYGKLNKGCKGKVQRSEMDKHLLSSNHHQTIVNSFVSLREELELERKKLNQCHTKFQGQWRVENWNSKFCSQPKGYVLKLNFSIGNRPLCLQLYPNGQTNDNKNCSLYLYNYYDLPISCNFTFEIVAGKDGIKKDSVSSVINSKNGKGWEDFIPAAKKEAFGNTLVINFRVKITSVVHQYFNK</sequence>
<dbReference type="InterPro" id="IPR008974">
    <property type="entry name" value="TRAF-like"/>
</dbReference>
<dbReference type="SUPFAM" id="SSF49599">
    <property type="entry name" value="TRAF domain-like"/>
    <property type="match status" value="2"/>
</dbReference>
<dbReference type="eggNOG" id="KOG0297">
    <property type="taxonomic scope" value="Eukaryota"/>
</dbReference>
<gene>
    <name evidence="12" type="ORF">DICPUDRAFT_82001</name>
</gene>
<feature type="zinc finger region" description="TRAF-type" evidence="8">
    <location>
        <begin position="168"/>
        <end position="224"/>
    </location>
</feature>
<dbReference type="STRING" id="5786.F0ZV84"/>
<dbReference type="RefSeq" id="XP_003291331.1">
    <property type="nucleotide sequence ID" value="XM_003291283.1"/>
</dbReference>
<evidence type="ECO:0000256" key="8">
    <source>
        <dbReference type="PROSITE-ProRule" id="PRU00207"/>
    </source>
</evidence>
<dbReference type="OrthoDB" id="5989761at2759"/>
<dbReference type="EMBL" id="GL871209">
    <property type="protein sequence ID" value="EGC32159.1"/>
    <property type="molecule type" value="Genomic_DNA"/>
</dbReference>
<dbReference type="PROSITE" id="PS50145">
    <property type="entry name" value="ZF_TRAF"/>
    <property type="match status" value="2"/>
</dbReference>
<dbReference type="VEuPathDB" id="AmoebaDB:DICPUDRAFT_82001"/>
<evidence type="ECO:0000256" key="2">
    <source>
        <dbReference type="ARBA" id="ARBA00004496"/>
    </source>
</evidence>
<evidence type="ECO:0000256" key="4">
    <source>
        <dbReference type="ARBA" id="ARBA00022723"/>
    </source>
</evidence>
<dbReference type="CDD" id="cd00121">
    <property type="entry name" value="MATH"/>
    <property type="match status" value="1"/>
</dbReference>
<dbReference type="OMA" id="SERVECE"/>
<dbReference type="Pfam" id="PF22486">
    <property type="entry name" value="MATH_2"/>
    <property type="match status" value="1"/>
</dbReference>
<evidence type="ECO:0000259" key="9">
    <source>
        <dbReference type="PROSITE" id="PS50089"/>
    </source>
</evidence>
<keyword evidence="6 8" id="KW-0863">Zinc-finger</keyword>
<keyword evidence="13" id="KW-1185">Reference proteome</keyword>
<dbReference type="Gene3D" id="3.30.40.10">
    <property type="entry name" value="Zinc/RING finger domain, C3HC4 (zinc finger)"/>
    <property type="match status" value="3"/>
</dbReference>
<dbReference type="InterPro" id="IPR013083">
    <property type="entry name" value="Znf_RING/FYVE/PHD"/>
</dbReference>
<dbReference type="InterPro" id="IPR001293">
    <property type="entry name" value="Znf_TRAF"/>
</dbReference>
<dbReference type="PANTHER" id="PTHR10131:SF141">
    <property type="entry name" value="TNF RECEPTOR-ASSOCIATED FACTOR FAMILY PROTEIN DDB_G0273433_DDB_G0273509"/>
    <property type="match status" value="1"/>
</dbReference>
<dbReference type="InterPro" id="IPR001841">
    <property type="entry name" value="Znf_RING"/>
</dbReference>
<name>F0ZV84_DICPU</name>
<feature type="domain" description="RING-type" evidence="9">
    <location>
        <begin position="23"/>
        <end position="61"/>
    </location>
</feature>
<dbReference type="Gene3D" id="2.60.210.10">
    <property type="entry name" value="Apoptosis, Tumor Necrosis Factor Receptor Associated Protein 2, Chain A"/>
    <property type="match status" value="1"/>
</dbReference>
<evidence type="ECO:0008006" key="14">
    <source>
        <dbReference type="Google" id="ProtNLM"/>
    </source>
</evidence>
<organism evidence="12 13">
    <name type="scientific">Dictyostelium purpureum</name>
    <name type="common">Slime mold</name>
    <dbReference type="NCBI Taxonomy" id="5786"/>
    <lineage>
        <taxon>Eukaryota</taxon>
        <taxon>Amoebozoa</taxon>
        <taxon>Evosea</taxon>
        <taxon>Eumycetozoa</taxon>
        <taxon>Dictyostelia</taxon>
        <taxon>Dictyosteliales</taxon>
        <taxon>Dictyosteliaceae</taxon>
        <taxon>Dictyostelium</taxon>
    </lineage>
</organism>
<dbReference type="PROSITE" id="PS50144">
    <property type="entry name" value="MATH"/>
    <property type="match status" value="1"/>
</dbReference>
<accession>F0ZV84</accession>
<keyword evidence="3" id="KW-0963">Cytoplasm</keyword>
<dbReference type="KEGG" id="dpp:DICPUDRAFT_82001"/>
<dbReference type="Pfam" id="PF02176">
    <property type="entry name" value="zf-TRAF"/>
    <property type="match status" value="1"/>
</dbReference>
<comment type="function">
    <text evidence="1">Probable adapter protein and signal transducer that links members of the tumor necrosis factor receptor family to different signaling pathways by association with the receptor cytoplasmic domain and kinases.</text>
</comment>
<evidence type="ECO:0000256" key="6">
    <source>
        <dbReference type="ARBA" id="ARBA00022771"/>
    </source>
</evidence>
<evidence type="ECO:0000256" key="5">
    <source>
        <dbReference type="ARBA" id="ARBA00022737"/>
    </source>
</evidence>
<evidence type="ECO:0000256" key="3">
    <source>
        <dbReference type="ARBA" id="ARBA00022490"/>
    </source>
</evidence>
<dbReference type="InParanoid" id="F0ZV84"/>
<dbReference type="GeneID" id="10507503"/>
<evidence type="ECO:0000259" key="10">
    <source>
        <dbReference type="PROSITE" id="PS50144"/>
    </source>
</evidence>
<keyword evidence="4 8" id="KW-0479">Metal-binding</keyword>
<reference evidence="13" key="1">
    <citation type="journal article" date="2011" name="Genome Biol.">
        <title>Comparative genomics of the social amoebae Dictyostelium discoideum and Dictyostelium purpureum.</title>
        <authorList>
            <consortium name="US DOE Joint Genome Institute (JGI-PGF)"/>
            <person name="Sucgang R."/>
            <person name="Kuo A."/>
            <person name="Tian X."/>
            <person name="Salerno W."/>
            <person name="Parikh A."/>
            <person name="Feasley C.L."/>
            <person name="Dalin E."/>
            <person name="Tu H."/>
            <person name="Huang E."/>
            <person name="Barry K."/>
            <person name="Lindquist E."/>
            <person name="Shapiro H."/>
            <person name="Bruce D."/>
            <person name="Schmutz J."/>
            <person name="Salamov A."/>
            <person name="Fey P."/>
            <person name="Gaudet P."/>
            <person name="Anjard C."/>
            <person name="Babu M.M."/>
            <person name="Basu S."/>
            <person name="Bushmanova Y."/>
            <person name="van der Wel H."/>
            <person name="Katoh-Kurasawa M."/>
            <person name="Dinh C."/>
            <person name="Coutinho P.M."/>
            <person name="Saito T."/>
            <person name="Elias M."/>
            <person name="Schaap P."/>
            <person name="Kay R.R."/>
            <person name="Henrissat B."/>
            <person name="Eichinger L."/>
            <person name="Rivero F."/>
            <person name="Putnam N.H."/>
            <person name="West C.M."/>
            <person name="Loomis W.F."/>
            <person name="Chisholm R.L."/>
            <person name="Shaulsky G."/>
            <person name="Strassmann J.E."/>
            <person name="Queller D.C."/>
            <person name="Kuspa A."/>
            <person name="Grigoriev I.V."/>
        </authorList>
    </citation>
    <scope>NUCLEOTIDE SEQUENCE [LARGE SCALE GENOMIC DNA]</scope>
    <source>
        <strain evidence="13">QSDP1</strain>
    </source>
</reference>
<feature type="zinc finger region" description="TRAF-type" evidence="8">
    <location>
        <begin position="113"/>
        <end position="166"/>
    </location>
</feature>
<dbReference type="SUPFAM" id="SSF57850">
    <property type="entry name" value="RING/U-box"/>
    <property type="match status" value="1"/>
</dbReference>
<dbReference type="Proteomes" id="UP000001064">
    <property type="component" value="Unassembled WGS sequence"/>
</dbReference>
<feature type="domain" description="TRAF-type" evidence="11">
    <location>
        <begin position="168"/>
        <end position="224"/>
    </location>
</feature>
<dbReference type="PROSITE" id="PS50089">
    <property type="entry name" value="ZF_RING_2"/>
    <property type="match status" value="1"/>
</dbReference>
<dbReference type="AlphaFoldDB" id="F0ZV84"/>
<protein>
    <recommendedName>
        <fullName evidence="14">RING-type domain-containing protein</fullName>
    </recommendedName>
</protein>